<dbReference type="AlphaFoldDB" id="A0A8T0W2A7"/>
<feature type="region of interest" description="Disordered" evidence="1">
    <location>
        <begin position="41"/>
        <end position="87"/>
    </location>
</feature>
<keyword evidence="3" id="KW-1185">Reference proteome</keyword>
<feature type="region of interest" description="Disordered" evidence="1">
    <location>
        <begin position="1"/>
        <end position="26"/>
    </location>
</feature>
<feature type="compositionally biased region" description="Low complexity" evidence="1">
    <location>
        <begin position="63"/>
        <end position="77"/>
    </location>
</feature>
<evidence type="ECO:0000256" key="1">
    <source>
        <dbReference type="SAM" id="MobiDB-lite"/>
    </source>
</evidence>
<comment type="caution">
    <text evidence="2">The sequence shown here is derived from an EMBL/GenBank/DDBJ whole genome shotgun (WGS) entry which is preliminary data.</text>
</comment>
<name>A0A8T0W2A7_PANVG</name>
<evidence type="ECO:0000313" key="2">
    <source>
        <dbReference type="EMBL" id="KAG2641558.1"/>
    </source>
</evidence>
<gene>
    <name evidence="2" type="ORF">PVAP13_2KG244816</name>
</gene>
<dbReference type="Proteomes" id="UP000823388">
    <property type="component" value="Chromosome 2K"/>
</dbReference>
<accession>A0A8T0W2A7</accession>
<sequence length="125" mass="13662">MSNVKDPRFFALQKKKNGPRDVHRTVPELSLSLASRRCLRRAARPGAASDPRRPAGRIRAMASSPSLSPSSPCSPTRSPLPRPAAVPFTTLPPAIPLASLACLSCFRDPVRRRRAYTHRAELLGL</sequence>
<reference evidence="2" key="1">
    <citation type="submission" date="2020-05" db="EMBL/GenBank/DDBJ databases">
        <title>WGS assembly of Panicum virgatum.</title>
        <authorList>
            <person name="Lovell J.T."/>
            <person name="Jenkins J."/>
            <person name="Shu S."/>
            <person name="Juenger T.E."/>
            <person name="Schmutz J."/>
        </authorList>
    </citation>
    <scope>NUCLEOTIDE SEQUENCE</scope>
    <source>
        <strain evidence="2">AP13</strain>
    </source>
</reference>
<proteinExistence type="predicted"/>
<evidence type="ECO:0000313" key="3">
    <source>
        <dbReference type="Proteomes" id="UP000823388"/>
    </source>
</evidence>
<protein>
    <submittedName>
        <fullName evidence="2">Uncharacterized protein</fullName>
    </submittedName>
</protein>
<dbReference type="EMBL" id="CM029039">
    <property type="protein sequence ID" value="KAG2641558.1"/>
    <property type="molecule type" value="Genomic_DNA"/>
</dbReference>
<organism evidence="2 3">
    <name type="scientific">Panicum virgatum</name>
    <name type="common">Blackwell switchgrass</name>
    <dbReference type="NCBI Taxonomy" id="38727"/>
    <lineage>
        <taxon>Eukaryota</taxon>
        <taxon>Viridiplantae</taxon>
        <taxon>Streptophyta</taxon>
        <taxon>Embryophyta</taxon>
        <taxon>Tracheophyta</taxon>
        <taxon>Spermatophyta</taxon>
        <taxon>Magnoliopsida</taxon>
        <taxon>Liliopsida</taxon>
        <taxon>Poales</taxon>
        <taxon>Poaceae</taxon>
        <taxon>PACMAD clade</taxon>
        <taxon>Panicoideae</taxon>
        <taxon>Panicodae</taxon>
        <taxon>Paniceae</taxon>
        <taxon>Panicinae</taxon>
        <taxon>Panicum</taxon>
        <taxon>Panicum sect. Hiantes</taxon>
    </lineage>
</organism>